<dbReference type="Proteomes" id="UP000297597">
    <property type="component" value="Unassembled WGS sequence"/>
</dbReference>
<protein>
    <submittedName>
        <fullName evidence="2">Murein DD-endopeptidase MepM</fullName>
        <ecNumber evidence="2">3.4.24.-</ecNumber>
    </submittedName>
</protein>
<dbReference type="GO" id="GO:0004222">
    <property type="term" value="F:metalloendopeptidase activity"/>
    <property type="evidence" value="ECO:0007669"/>
    <property type="project" value="TreeGrafter"/>
</dbReference>
<organism evidence="2 3">
    <name type="scientific">Pelotomaculum propionicicum</name>
    <dbReference type="NCBI Taxonomy" id="258475"/>
    <lineage>
        <taxon>Bacteria</taxon>
        <taxon>Bacillati</taxon>
        <taxon>Bacillota</taxon>
        <taxon>Clostridia</taxon>
        <taxon>Eubacteriales</taxon>
        <taxon>Desulfotomaculaceae</taxon>
        <taxon>Pelotomaculum</taxon>
    </lineage>
</organism>
<keyword evidence="2" id="KW-0378">Hydrolase</keyword>
<evidence type="ECO:0000313" key="2">
    <source>
        <dbReference type="EMBL" id="TEB12756.1"/>
    </source>
</evidence>
<keyword evidence="3" id="KW-1185">Reference proteome</keyword>
<dbReference type="InterPro" id="IPR050570">
    <property type="entry name" value="Cell_wall_metabolism_enzyme"/>
</dbReference>
<comment type="caution">
    <text evidence="2">The sequence shown here is derived from an EMBL/GenBank/DDBJ whole genome shotgun (WGS) entry which is preliminary data.</text>
</comment>
<dbReference type="SUPFAM" id="SSF51261">
    <property type="entry name" value="Duplicated hybrid motif"/>
    <property type="match status" value="1"/>
</dbReference>
<evidence type="ECO:0000313" key="3">
    <source>
        <dbReference type="Proteomes" id="UP000297597"/>
    </source>
</evidence>
<dbReference type="CDD" id="cd12797">
    <property type="entry name" value="M23_peptidase"/>
    <property type="match status" value="1"/>
</dbReference>
<dbReference type="PANTHER" id="PTHR21666:SF270">
    <property type="entry name" value="MUREIN HYDROLASE ACTIVATOR ENVC"/>
    <property type="match status" value="1"/>
</dbReference>
<sequence>MPPEVKEACLFWFLSELVSRIFIDILPYKGKYNEADNLLRGVVTLKGIDVKNGPSFKQDDWGPYYRQPQWKKPMRDGVGRKNLYRISIALLILMVFLALRGSNSTWGNGVRENLRSVLTTEWNYQPVMERVVQFGLQLADVDWNFFSSPQPVTTKSQNSSTSHSALPLPVSGKIVRGYGMVIDPVDNMERFHAGIDIAAPVGSPVKAVYDGKVARVGDSPVLGKYVLIEHGSGFFTLYGELGKAAVAEGQQVKAGQAVGEVGNTGDISGGGLHFEIRENSKLVDPVTRLQLNQ</sequence>
<dbReference type="InterPro" id="IPR011055">
    <property type="entry name" value="Dup_hybrid_motif"/>
</dbReference>
<feature type="domain" description="M23ase beta-sheet core" evidence="1">
    <location>
        <begin position="190"/>
        <end position="285"/>
    </location>
</feature>
<gene>
    <name evidence="2" type="primary">mepM_2</name>
    <name evidence="2" type="ORF">Pmgp_00731</name>
</gene>
<evidence type="ECO:0000259" key="1">
    <source>
        <dbReference type="Pfam" id="PF01551"/>
    </source>
</evidence>
<dbReference type="OrthoDB" id="9814460at2"/>
<dbReference type="InterPro" id="IPR016047">
    <property type="entry name" value="M23ase_b-sheet_dom"/>
</dbReference>
<proteinExistence type="predicted"/>
<name>A0A4Y7RVL3_9FIRM</name>
<dbReference type="EC" id="3.4.24.-" evidence="2"/>
<dbReference type="PANTHER" id="PTHR21666">
    <property type="entry name" value="PEPTIDASE-RELATED"/>
    <property type="match status" value="1"/>
</dbReference>
<dbReference type="Gene3D" id="2.70.70.10">
    <property type="entry name" value="Glucose Permease (Domain IIA)"/>
    <property type="match status" value="1"/>
</dbReference>
<dbReference type="Pfam" id="PF01551">
    <property type="entry name" value="Peptidase_M23"/>
    <property type="match status" value="1"/>
</dbReference>
<reference evidence="2 3" key="1">
    <citation type="journal article" date="2018" name="Environ. Microbiol.">
        <title>Novel energy conservation strategies and behaviour of Pelotomaculum schinkii driving syntrophic propionate catabolism.</title>
        <authorList>
            <person name="Hidalgo-Ahumada C.A.P."/>
            <person name="Nobu M.K."/>
            <person name="Narihiro T."/>
            <person name="Tamaki H."/>
            <person name="Liu W.T."/>
            <person name="Kamagata Y."/>
            <person name="Stams A.J.M."/>
            <person name="Imachi H."/>
            <person name="Sousa D.Z."/>
        </authorList>
    </citation>
    <scope>NUCLEOTIDE SEQUENCE [LARGE SCALE GENOMIC DNA]</scope>
    <source>
        <strain evidence="2 3">MGP</strain>
    </source>
</reference>
<dbReference type="AlphaFoldDB" id="A0A4Y7RVL3"/>
<accession>A0A4Y7RVL3</accession>
<dbReference type="EMBL" id="QFFZ01000005">
    <property type="protein sequence ID" value="TEB12756.1"/>
    <property type="molecule type" value="Genomic_DNA"/>
</dbReference>